<evidence type="ECO:0000256" key="6">
    <source>
        <dbReference type="ARBA" id="ARBA00022741"/>
    </source>
</evidence>
<organism evidence="19 20">
    <name type="scientific">Syntrophus aciditrophicus (strain SB)</name>
    <dbReference type="NCBI Taxonomy" id="56780"/>
    <lineage>
        <taxon>Bacteria</taxon>
        <taxon>Pseudomonadati</taxon>
        <taxon>Thermodesulfobacteriota</taxon>
        <taxon>Syntrophia</taxon>
        <taxon>Syntrophales</taxon>
        <taxon>Syntrophaceae</taxon>
        <taxon>Syntrophus</taxon>
    </lineage>
</organism>
<dbReference type="InterPro" id="IPR025944">
    <property type="entry name" value="Sigma_54_int_dom_CS"/>
</dbReference>
<evidence type="ECO:0000256" key="11">
    <source>
        <dbReference type="ARBA" id="ARBA00023159"/>
    </source>
</evidence>
<dbReference type="PANTHER" id="PTHR32071:SF95">
    <property type="entry name" value="DNA-BINDING TRANSCRIPTIONAL REGULATOR NTRC"/>
    <property type="match status" value="1"/>
</dbReference>
<dbReference type="AlphaFoldDB" id="Q2LXW1"/>
<keyword evidence="3" id="KW-0963">Cytoplasm</keyword>
<dbReference type="FunFam" id="3.40.50.300:FF:000006">
    <property type="entry name" value="DNA-binding transcriptional regulator NtrC"/>
    <property type="match status" value="1"/>
</dbReference>
<keyword evidence="12" id="KW-0804">Transcription</keyword>
<dbReference type="SUPFAM" id="SSF52540">
    <property type="entry name" value="P-loop containing nucleoside triphosphate hydrolases"/>
    <property type="match status" value="1"/>
</dbReference>
<evidence type="ECO:0000256" key="5">
    <source>
        <dbReference type="ARBA" id="ARBA00022553"/>
    </source>
</evidence>
<dbReference type="Gene3D" id="1.10.10.60">
    <property type="entry name" value="Homeodomain-like"/>
    <property type="match status" value="1"/>
</dbReference>
<dbReference type="InterPro" id="IPR002197">
    <property type="entry name" value="HTH_Fis"/>
</dbReference>
<evidence type="ECO:0000256" key="4">
    <source>
        <dbReference type="ARBA" id="ARBA00022491"/>
    </source>
</evidence>
<evidence type="ECO:0000259" key="17">
    <source>
        <dbReference type="PROSITE" id="PS50045"/>
    </source>
</evidence>
<dbReference type="InterPro" id="IPR011006">
    <property type="entry name" value="CheY-like_superfamily"/>
</dbReference>
<sequence>MCKKKILIIDDDASQLELLNIFFSGRGYAVHCSATAMAGLEARATFHPDVIVLDIRLPDMDGIEVLRSLDTGKSSINVIMITAYHDMETTVKAMKLGAYEYITKPIDVDELEDAVCRALKNSELREAKELPAVKTFLQKGPMIGNSKPMKEVFKMIGVLSENNVTVLIEGETGTGKELIARAIHDYGPHKDHPFIPINCSAIVGTLLESELFGHEKGAFTGAFATKKGKFELAGEGTIFLDEMGEIPIELQAKLLRFLQDKAFQRVGGEKFLHSKARVIVATNKDLLQMVRAGTFREDLYYRLSAAKINVPPLRKRREDIPFLLDHMVKEINAELGKRIDRVDKKALLRMMEYDWPGNVRELRNVLTGAAISTRGETLLDDAILPFLGAGTVQDIFPPGAALSLREVEREHILKILHYTNGNITSSAQILGISRPTLRQKIRQYKILPQQ</sequence>
<keyword evidence="4" id="KW-0678">Repressor</keyword>
<dbReference type="Pfam" id="PF00072">
    <property type="entry name" value="Response_reg"/>
    <property type="match status" value="1"/>
</dbReference>
<dbReference type="Gene3D" id="1.10.8.60">
    <property type="match status" value="1"/>
</dbReference>
<dbReference type="GO" id="GO:0005737">
    <property type="term" value="C:cytoplasm"/>
    <property type="evidence" value="ECO:0007669"/>
    <property type="project" value="UniProtKB-SubCell"/>
</dbReference>
<comment type="subcellular location">
    <subcellularLocation>
        <location evidence="1">Cytoplasm</location>
    </subcellularLocation>
</comment>
<dbReference type="InterPro" id="IPR003593">
    <property type="entry name" value="AAA+_ATPase"/>
</dbReference>
<dbReference type="PANTHER" id="PTHR32071">
    <property type="entry name" value="TRANSCRIPTIONAL REGULATORY PROTEIN"/>
    <property type="match status" value="1"/>
</dbReference>
<dbReference type="PROSITE" id="PS00675">
    <property type="entry name" value="SIGMA54_INTERACT_1"/>
    <property type="match status" value="1"/>
</dbReference>
<evidence type="ECO:0000256" key="15">
    <source>
        <dbReference type="ARBA" id="ARBA00031910"/>
    </source>
</evidence>
<feature type="domain" description="Response regulatory" evidence="18">
    <location>
        <begin position="5"/>
        <end position="119"/>
    </location>
</feature>
<dbReference type="PROSITE" id="PS00688">
    <property type="entry name" value="SIGMA54_INTERACT_3"/>
    <property type="match status" value="1"/>
</dbReference>
<feature type="modified residue" description="4-aspartylphosphate" evidence="16">
    <location>
        <position position="54"/>
    </location>
</feature>
<evidence type="ECO:0000256" key="2">
    <source>
        <dbReference type="ARBA" id="ARBA00019059"/>
    </source>
</evidence>
<dbReference type="Pfam" id="PF02954">
    <property type="entry name" value="HTH_8"/>
    <property type="match status" value="1"/>
</dbReference>
<dbReference type="InterPro" id="IPR025662">
    <property type="entry name" value="Sigma_54_int_dom_ATP-bd_1"/>
</dbReference>
<dbReference type="KEGG" id="sat:SYN_01635"/>
<dbReference type="InterPro" id="IPR001789">
    <property type="entry name" value="Sig_transdc_resp-reg_receiver"/>
</dbReference>
<protein>
    <recommendedName>
        <fullName evidence="2">DNA-binding transcriptional regulator NtrC</fullName>
    </recommendedName>
    <alternativeName>
        <fullName evidence="14">Nitrogen regulation protein NR(I)</fullName>
    </alternativeName>
    <alternativeName>
        <fullName evidence="15">Nitrogen regulator I</fullName>
    </alternativeName>
</protein>
<dbReference type="PROSITE" id="PS50110">
    <property type="entry name" value="RESPONSE_REGULATORY"/>
    <property type="match status" value="1"/>
</dbReference>
<dbReference type="InterPro" id="IPR002078">
    <property type="entry name" value="Sigma_54_int"/>
</dbReference>
<keyword evidence="6" id="KW-0547">Nucleotide-binding</keyword>
<keyword evidence="13" id="KW-0535">Nitrogen fixation</keyword>
<evidence type="ECO:0000313" key="19">
    <source>
        <dbReference type="EMBL" id="ABC78924.1"/>
    </source>
</evidence>
<dbReference type="PRINTS" id="PR01590">
    <property type="entry name" value="HTHFIS"/>
</dbReference>
<dbReference type="Gene3D" id="3.40.50.300">
    <property type="entry name" value="P-loop containing nucleotide triphosphate hydrolases"/>
    <property type="match status" value="1"/>
</dbReference>
<name>Q2LXW1_SYNAS</name>
<dbReference type="CDD" id="cd00009">
    <property type="entry name" value="AAA"/>
    <property type="match status" value="1"/>
</dbReference>
<evidence type="ECO:0000256" key="9">
    <source>
        <dbReference type="ARBA" id="ARBA00023015"/>
    </source>
</evidence>
<dbReference type="InterPro" id="IPR058031">
    <property type="entry name" value="AAA_lid_NorR"/>
</dbReference>
<keyword evidence="7" id="KW-0067">ATP-binding</keyword>
<dbReference type="InParanoid" id="Q2LXW1"/>
<gene>
    <name evidence="19" type="ORF">SYN_01635</name>
</gene>
<dbReference type="Gene3D" id="3.40.50.2300">
    <property type="match status" value="1"/>
</dbReference>
<dbReference type="InterPro" id="IPR027417">
    <property type="entry name" value="P-loop_NTPase"/>
</dbReference>
<dbReference type="GO" id="GO:0006355">
    <property type="term" value="P:regulation of DNA-templated transcription"/>
    <property type="evidence" value="ECO:0007669"/>
    <property type="project" value="InterPro"/>
</dbReference>
<dbReference type="STRING" id="56780.SYN_01635"/>
<evidence type="ECO:0000256" key="8">
    <source>
        <dbReference type="ARBA" id="ARBA00023012"/>
    </source>
</evidence>
<dbReference type="RefSeq" id="WP_011418938.1">
    <property type="nucleotide sequence ID" value="NC_007759.1"/>
</dbReference>
<dbReference type="InterPro" id="IPR009057">
    <property type="entry name" value="Homeodomain-like_sf"/>
</dbReference>
<dbReference type="EMBL" id="CP000252">
    <property type="protein sequence ID" value="ABC78924.1"/>
    <property type="molecule type" value="Genomic_DNA"/>
</dbReference>
<accession>Q2LXW1</accession>
<dbReference type="Pfam" id="PF25601">
    <property type="entry name" value="AAA_lid_14"/>
    <property type="match status" value="1"/>
</dbReference>
<keyword evidence="20" id="KW-1185">Reference proteome</keyword>
<evidence type="ECO:0000256" key="1">
    <source>
        <dbReference type="ARBA" id="ARBA00004496"/>
    </source>
</evidence>
<feature type="domain" description="Sigma-54 factor interaction" evidence="17">
    <location>
        <begin position="142"/>
        <end position="371"/>
    </location>
</feature>
<keyword evidence="10" id="KW-0238">DNA-binding</keyword>
<dbReference type="SMART" id="SM00382">
    <property type="entry name" value="AAA"/>
    <property type="match status" value="1"/>
</dbReference>
<dbReference type="SUPFAM" id="SSF46689">
    <property type="entry name" value="Homeodomain-like"/>
    <property type="match status" value="1"/>
</dbReference>
<proteinExistence type="predicted"/>
<dbReference type="GO" id="GO:0043565">
    <property type="term" value="F:sequence-specific DNA binding"/>
    <property type="evidence" value="ECO:0007669"/>
    <property type="project" value="InterPro"/>
</dbReference>
<evidence type="ECO:0000256" key="10">
    <source>
        <dbReference type="ARBA" id="ARBA00023125"/>
    </source>
</evidence>
<evidence type="ECO:0000256" key="7">
    <source>
        <dbReference type="ARBA" id="ARBA00022840"/>
    </source>
</evidence>
<dbReference type="Pfam" id="PF00158">
    <property type="entry name" value="Sigma54_activat"/>
    <property type="match status" value="1"/>
</dbReference>
<keyword evidence="5 16" id="KW-0597">Phosphoprotein</keyword>
<evidence type="ECO:0000256" key="14">
    <source>
        <dbReference type="ARBA" id="ARBA00029881"/>
    </source>
</evidence>
<dbReference type="GO" id="GO:0000160">
    <property type="term" value="P:phosphorelay signal transduction system"/>
    <property type="evidence" value="ECO:0007669"/>
    <property type="project" value="UniProtKB-KW"/>
</dbReference>
<keyword evidence="9" id="KW-0805">Transcription regulation</keyword>
<dbReference type="SMART" id="SM00448">
    <property type="entry name" value="REC"/>
    <property type="match status" value="1"/>
</dbReference>
<evidence type="ECO:0000256" key="12">
    <source>
        <dbReference type="ARBA" id="ARBA00023163"/>
    </source>
</evidence>
<dbReference type="PROSITE" id="PS50045">
    <property type="entry name" value="SIGMA54_INTERACT_4"/>
    <property type="match status" value="1"/>
</dbReference>
<dbReference type="GO" id="GO:0005524">
    <property type="term" value="F:ATP binding"/>
    <property type="evidence" value="ECO:0007669"/>
    <property type="project" value="UniProtKB-KW"/>
</dbReference>
<evidence type="ECO:0000256" key="3">
    <source>
        <dbReference type="ARBA" id="ARBA00022490"/>
    </source>
</evidence>
<keyword evidence="8" id="KW-0902">Two-component regulatory system</keyword>
<dbReference type="HOGENOM" id="CLU_000445_0_5_7"/>
<dbReference type="Proteomes" id="UP000001933">
    <property type="component" value="Chromosome"/>
</dbReference>
<evidence type="ECO:0000256" key="16">
    <source>
        <dbReference type="PROSITE-ProRule" id="PRU00169"/>
    </source>
</evidence>
<evidence type="ECO:0000259" key="18">
    <source>
        <dbReference type="PROSITE" id="PS50110"/>
    </source>
</evidence>
<dbReference type="CDD" id="cd00156">
    <property type="entry name" value="REC"/>
    <property type="match status" value="1"/>
</dbReference>
<dbReference type="eggNOG" id="COG2204">
    <property type="taxonomic scope" value="Bacteria"/>
</dbReference>
<dbReference type="SUPFAM" id="SSF52172">
    <property type="entry name" value="CheY-like"/>
    <property type="match status" value="1"/>
</dbReference>
<reference evidence="19 20" key="1">
    <citation type="journal article" date="2007" name="Proc. Natl. Acad. Sci. U.S.A.">
        <title>The genome of Syntrophus aciditrophicus: life at the thermodynamic limit of microbial growth.</title>
        <authorList>
            <person name="McInerney M.J."/>
            <person name="Rohlin L."/>
            <person name="Mouttaki H."/>
            <person name="Kim U."/>
            <person name="Krupp R.S."/>
            <person name="Rios-Hernandez L."/>
            <person name="Sieber J."/>
            <person name="Struchtemeyer C.G."/>
            <person name="Bhattacharyya A."/>
            <person name="Campbell J.W."/>
            <person name="Gunsalus R.P."/>
        </authorList>
    </citation>
    <scope>NUCLEOTIDE SEQUENCE [LARGE SCALE GENOMIC DNA]</scope>
    <source>
        <strain evidence="19 20">SB</strain>
    </source>
</reference>
<evidence type="ECO:0000256" key="13">
    <source>
        <dbReference type="ARBA" id="ARBA00023231"/>
    </source>
</evidence>
<evidence type="ECO:0000313" key="20">
    <source>
        <dbReference type="Proteomes" id="UP000001933"/>
    </source>
</evidence>
<keyword evidence="11" id="KW-0010">Activator</keyword>